<feature type="chain" id="PRO_5014071550" description="Protein kinase domain-containing protein" evidence="9">
    <location>
        <begin position="23"/>
        <end position="631"/>
    </location>
</feature>
<keyword evidence="3 8" id="KW-0812">Transmembrane</keyword>
<dbReference type="InterPro" id="IPR050994">
    <property type="entry name" value="At_inactive_RLKs"/>
</dbReference>
<evidence type="ECO:0000313" key="13">
    <source>
        <dbReference type="Proteomes" id="UP000197138"/>
    </source>
</evidence>
<protein>
    <recommendedName>
        <fullName evidence="10">Protein kinase domain-containing protein</fullName>
    </recommendedName>
</protein>
<evidence type="ECO:0000256" key="2">
    <source>
        <dbReference type="ARBA" id="ARBA00022614"/>
    </source>
</evidence>
<keyword evidence="4" id="KW-0677">Repeat</keyword>
<dbReference type="InterPro" id="IPR017441">
    <property type="entry name" value="Protein_kinase_ATP_BS"/>
</dbReference>
<evidence type="ECO:0000313" key="14">
    <source>
        <dbReference type="Proteomes" id="UP000233551"/>
    </source>
</evidence>
<reference evidence="13" key="1">
    <citation type="journal article" date="2017" name="Plant J.">
        <title>The pomegranate (Punica granatum L.) genome and the genomics of punicalagin biosynthesis.</title>
        <authorList>
            <person name="Qin G."/>
            <person name="Xu C."/>
            <person name="Ming R."/>
            <person name="Tang H."/>
            <person name="Guyot R."/>
            <person name="Kramer E.M."/>
            <person name="Hu Y."/>
            <person name="Yi X."/>
            <person name="Qi Y."/>
            <person name="Xu X."/>
            <person name="Gao Z."/>
            <person name="Pan H."/>
            <person name="Jian J."/>
            <person name="Tian Y."/>
            <person name="Yue Z."/>
            <person name="Xu Y."/>
        </authorList>
    </citation>
    <scope>NUCLEOTIDE SEQUENCE [LARGE SCALE GENOMIC DNA]</scope>
    <source>
        <strain evidence="13">cv. Dabenzi</strain>
    </source>
</reference>
<gene>
    <name evidence="11" type="ORF">CDL15_Pgr008971</name>
    <name evidence="12" type="ORF">CRG98_022650</name>
</gene>
<dbReference type="InterPro" id="IPR032675">
    <property type="entry name" value="LRR_dom_sf"/>
</dbReference>
<dbReference type="GO" id="GO:0004672">
    <property type="term" value="F:protein kinase activity"/>
    <property type="evidence" value="ECO:0007669"/>
    <property type="project" value="InterPro"/>
</dbReference>
<dbReference type="SUPFAM" id="SSF52058">
    <property type="entry name" value="L domain-like"/>
    <property type="match status" value="1"/>
</dbReference>
<dbReference type="PANTHER" id="PTHR48010:SF22">
    <property type="entry name" value="OS09G0376600 PROTEIN"/>
    <property type="match status" value="1"/>
</dbReference>
<dbReference type="Proteomes" id="UP000197138">
    <property type="component" value="Unassembled WGS sequence"/>
</dbReference>
<comment type="caution">
    <text evidence="11">The sequence shown here is derived from an EMBL/GenBank/DDBJ whole genome shotgun (WGS) entry which is preliminary data.</text>
</comment>
<evidence type="ECO:0000256" key="3">
    <source>
        <dbReference type="ARBA" id="ARBA00022692"/>
    </source>
</evidence>
<sequence length="631" mass="69991">MEHAPTWVFLFSVLLIFPGVNSESDRVRRSLVEFMGKLSPDDALRDDSWGWNLTSDPCAWRGIACNPGSPVIRKIVLDGLGLSGIFDPEFLCSARSLVVLSLSGNNLGGGIPREISNCKHLTHLYLSNNRFSGEIPVSMLKISSLRRINISNNNFTGKLPDLGENPDLLSFLAQNNHFIGSLPETDYARYEEFNVSNNNLSGQIPDLKGRLGVDSFLPNPGLCGKPLPNSCPPPLPSRKKSKEWSTDRFLIYLGYAFLGLLVVLFIGLKVVCLRKRRNRVVDDEKNIIGEESTTTSKSRVTRPPSVEFKNGDKSEYSMTSMEGGPSTLVVLNDRAVKDLNFDDLLRAPAELLGRGKHGTLYKVMIDGLADLAVKRIKEWGVSSEDFQWRMKRIDQVKHPNVLAPLAFYCSRQEKLVVYEFQPNGSLFKLLHGSSNEQTFDWGTRLNTAVSIAGALAFMHGKLREDGIAHGGLKSTNILFDRNVDPCISEYGLMMVENTQDYSSSFISQTETDSFGADTYAFGVILLELLTGKTVENSGVDLARWVHSVVREEWTSEVFDRALISEGASEERMVNLLQIALKCVSPSPSERPSLRDVATMVNALKEDDERSMVSELSSTFLASKESGNQQTA</sequence>
<keyword evidence="5 8" id="KW-1133">Transmembrane helix</keyword>
<dbReference type="Pfam" id="PF00560">
    <property type="entry name" value="LRR_1"/>
    <property type="match status" value="3"/>
</dbReference>
<dbReference type="EMBL" id="PGOL01001549">
    <property type="protein sequence ID" value="PKI56976.1"/>
    <property type="molecule type" value="Genomic_DNA"/>
</dbReference>
<comment type="subcellular location">
    <subcellularLocation>
        <location evidence="1">Membrane</location>
    </subcellularLocation>
</comment>
<dbReference type="OrthoDB" id="69842at2759"/>
<evidence type="ECO:0000256" key="6">
    <source>
        <dbReference type="ARBA" id="ARBA00023136"/>
    </source>
</evidence>
<keyword evidence="6 8" id="KW-0472">Membrane</keyword>
<name>A0A218VZC0_PUNGR</name>
<proteinExistence type="predicted"/>
<dbReference type="GO" id="GO:0005524">
    <property type="term" value="F:ATP binding"/>
    <property type="evidence" value="ECO:0007669"/>
    <property type="project" value="UniProtKB-UniRule"/>
</dbReference>
<feature type="signal peptide" evidence="9">
    <location>
        <begin position="1"/>
        <end position="22"/>
    </location>
</feature>
<dbReference type="Gene3D" id="3.80.10.10">
    <property type="entry name" value="Ribonuclease Inhibitor"/>
    <property type="match status" value="1"/>
</dbReference>
<evidence type="ECO:0000313" key="12">
    <source>
        <dbReference type="EMBL" id="PKI56976.1"/>
    </source>
</evidence>
<evidence type="ECO:0000313" key="11">
    <source>
        <dbReference type="EMBL" id="OWM65381.1"/>
    </source>
</evidence>
<dbReference type="SUPFAM" id="SSF56112">
    <property type="entry name" value="Protein kinase-like (PK-like)"/>
    <property type="match status" value="1"/>
</dbReference>
<keyword evidence="7" id="KW-0547">Nucleotide-binding</keyword>
<evidence type="ECO:0000256" key="4">
    <source>
        <dbReference type="ARBA" id="ARBA00022737"/>
    </source>
</evidence>
<dbReference type="PROSITE" id="PS00107">
    <property type="entry name" value="PROTEIN_KINASE_ATP"/>
    <property type="match status" value="1"/>
</dbReference>
<keyword evidence="9" id="KW-0732">Signal</keyword>
<dbReference type="InterPro" id="IPR000719">
    <property type="entry name" value="Prot_kinase_dom"/>
</dbReference>
<dbReference type="InterPro" id="IPR013210">
    <property type="entry name" value="LRR_N_plant-typ"/>
</dbReference>
<keyword evidence="14" id="KW-1185">Reference proteome</keyword>
<reference evidence="12 14" key="3">
    <citation type="submission" date="2017-11" db="EMBL/GenBank/DDBJ databases">
        <title>De-novo sequencing of pomegranate (Punica granatum L.) genome.</title>
        <authorList>
            <person name="Akparov Z."/>
            <person name="Amiraslanov A."/>
            <person name="Hajiyeva S."/>
            <person name="Abbasov M."/>
            <person name="Kaur K."/>
            <person name="Hamwieh A."/>
            <person name="Solovyev V."/>
            <person name="Salamov A."/>
            <person name="Braich B."/>
            <person name="Kosarev P."/>
            <person name="Mahmoud A."/>
            <person name="Hajiyev E."/>
            <person name="Babayeva S."/>
            <person name="Izzatullayeva V."/>
            <person name="Mammadov A."/>
            <person name="Mammadov A."/>
            <person name="Sharifova S."/>
            <person name="Ojaghi J."/>
            <person name="Eynullazada K."/>
            <person name="Bayramov B."/>
            <person name="Abdulazimova A."/>
            <person name="Shahmuradov I."/>
        </authorList>
    </citation>
    <scope>NUCLEOTIDE SEQUENCE [LARGE SCALE GENOMIC DNA]</scope>
    <source>
        <strain evidence="12">AG2017</strain>
        <strain evidence="14">cv. AG2017</strain>
        <tissue evidence="12">Leaf</tissue>
    </source>
</reference>
<keyword evidence="2" id="KW-0433">Leucine-rich repeat</keyword>
<dbReference type="InterPro" id="IPR011009">
    <property type="entry name" value="Kinase-like_dom_sf"/>
</dbReference>
<dbReference type="Gene3D" id="1.10.510.10">
    <property type="entry name" value="Transferase(Phosphotransferase) domain 1"/>
    <property type="match status" value="1"/>
</dbReference>
<evidence type="ECO:0000256" key="8">
    <source>
        <dbReference type="SAM" id="Phobius"/>
    </source>
</evidence>
<evidence type="ECO:0000256" key="7">
    <source>
        <dbReference type="PROSITE-ProRule" id="PRU10141"/>
    </source>
</evidence>
<dbReference type="AlphaFoldDB" id="A0A218VZC0"/>
<dbReference type="GO" id="GO:0016020">
    <property type="term" value="C:membrane"/>
    <property type="evidence" value="ECO:0007669"/>
    <property type="project" value="UniProtKB-SubCell"/>
</dbReference>
<dbReference type="Pfam" id="PF00069">
    <property type="entry name" value="Pkinase"/>
    <property type="match status" value="1"/>
</dbReference>
<feature type="domain" description="Protein kinase" evidence="10">
    <location>
        <begin position="346"/>
        <end position="603"/>
    </location>
</feature>
<evidence type="ECO:0000256" key="1">
    <source>
        <dbReference type="ARBA" id="ARBA00004370"/>
    </source>
</evidence>
<dbReference type="Gene3D" id="3.30.200.20">
    <property type="entry name" value="Phosphorylase Kinase, domain 1"/>
    <property type="match status" value="1"/>
</dbReference>
<organism evidence="11 13">
    <name type="scientific">Punica granatum</name>
    <name type="common">Pomegranate</name>
    <dbReference type="NCBI Taxonomy" id="22663"/>
    <lineage>
        <taxon>Eukaryota</taxon>
        <taxon>Viridiplantae</taxon>
        <taxon>Streptophyta</taxon>
        <taxon>Embryophyta</taxon>
        <taxon>Tracheophyta</taxon>
        <taxon>Spermatophyta</taxon>
        <taxon>Magnoliopsida</taxon>
        <taxon>eudicotyledons</taxon>
        <taxon>Gunneridae</taxon>
        <taxon>Pentapetalae</taxon>
        <taxon>rosids</taxon>
        <taxon>malvids</taxon>
        <taxon>Myrtales</taxon>
        <taxon>Lythraceae</taxon>
        <taxon>Punica</taxon>
    </lineage>
</organism>
<dbReference type="PANTHER" id="PTHR48010">
    <property type="entry name" value="OS05G0588300 PROTEIN"/>
    <property type="match status" value="1"/>
</dbReference>
<dbReference type="Proteomes" id="UP000233551">
    <property type="component" value="Unassembled WGS sequence"/>
</dbReference>
<dbReference type="InterPro" id="IPR001611">
    <property type="entry name" value="Leu-rich_rpt"/>
</dbReference>
<reference evidence="11" key="2">
    <citation type="submission" date="2017-06" db="EMBL/GenBank/DDBJ databases">
        <title>The pomegranate genome and the genomics of punicalagin biosynthesis.</title>
        <authorList>
            <person name="Xu C."/>
        </authorList>
    </citation>
    <scope>NUCLEOTIDE SEQUENCE [LARGE SCALE GENOMIC DNA]</scope>
    <source>
        <tissue evidence="11">Fresh leaf</tissue>
    </source>
</reference>
<keyword evidence="7" id="KW-0067">ATP-binding</keyword>
<dbReference type="Pfam" id="PF08263">
    <property type="entry name" value="LRRNT_2"/>
    <property type="match status" value="1"/>
</dbReference>
<dbReference type="GeneID" id="116214849"/>
<evidence type="ECO:0000259" key="10">
    <source>
        <dbReference type="PROSITE" id="PS50011"/>
    </source>
</evidence>
<accession>A0A218VZC0</accession>
<feature type="transmembrane region" description="Helical" evidence="8">
    <location>
        <begin position="249"/>
        <end position="271"/>
    </location>
</feature>
<feature type="binding site" evidence="7">
    <location>
        <position position="374"/>
    </location>
    <ligand>
        <name>ATP</name>
        <dbReference type="ChEBI" id="CHEBI:30616"/>
    </ligand>
</feature>
<dbReference type="STRING" id="22663.A0A218VZC0"/>
<evidence type="ECO:0000256" key="9">
    <source>
        <dbReference type="SAM" id="SignalP"/>
    </source>
</evidence>
<dbReference type="PROSITE" id="PS50011">
    <property type="entry name" value="PROTEIN_KINASE_DOM"/>
    <property type="match status" value="1"/>
</dbReference>
<dbReference type="FunFam" id="3.80.10.10:FF:000383">
    <property type="entry name" value="Leucine-rich repeat receptor protein kinase EMS1"/>
    <property type="match status" value="1"/>
</dbReference>
<dbReference type="EMBL" id="MTKT01005615">
    <property type="protein sequence ID" value="OWM65381.1"/>
    <property type="molecule type" value="Genomic_DNA"/>
</dbReference>
<evidence type="ECO:0000256" key="5">
    <source>
        <dbReference type="ARBA" id="ARBA00022989"/>
    </source>
</evidence>